<dbReference type="Pfam" id="PF03652">
    <property type="entry name" value="RuvX"/>
    <property type="match status" value="1"/>
</dbReference>
<dbReference type="HOGENOM" id="CLU_098240_1_1_5"/>
<dbReference type="GO" id="GO:0016788">
    <property type="term" value="F:hydrolase activity, acting on ester bonds"/>
    <property type="evidence" value="ECO:0007669"/>
    <property type="project" value="UniProtKB-UniRule"/>
</dbReference>
<dbReference type="InterPro" id="IPR005227">
    <property type="entry name" value="YqgF"/>
</dbReference>
<dbReference type="eggNOG" id="COG0816">
    <property type="taxonomic scope" value="Bacteria"/>
</dbReference>
<comment type="similarity">
    <text evidence="5">Belongs to the YqgF HJR family.</text>
</comment>
<protein>
    <recommendedName>
        <fullName evidence="5">Putative pre-16S rRNA nuclease</fullName>
        <ecNumber evidence="5">3.1.-.-</ecNumber>
    </recommendedName>
</protein>
<gene>
    <name evidence="7" type="ordered locus">B488_09810</name>
</gene>
<sequence length="159" mass="17871">MTTIFIEELSKILKPKQPIAGIDLGTKTIGMSISDLSQRIASPRPFIKRKKFTQDADILLAFAKIEKISAFIIGLPINMNGSEGPRAQATRDFVKNMNEKTDIPFIFWDERLSTVAAKRMLINMDISRKKQSEKIDSIAATLILQTALDRIFLLTTTKT</sequence>
<keyword evidence="8" id="KW-1185">Reference proteome</keyword>
<evidence type="ECO:0000256" key="2">
    <source>
        <dbReference type="ARBA" id="ARBA00022517"/>
    </source>
</evidence>
<evidence type="ECO:0000256" key="5">
    <source>
        <dbReference type="HAMAP-Rule" id="MF_00651"/>
    </source>
</evidence>
<dbReference type="InterPro" id="IPR006641">
    <property type="entry name" value="YqgF/RNaseH-like_dom"/>
</dbReference>
<accession>L0EWE6</accession>
<keyword evidence="3 5" id="KW-0540">Nuclease</keyword>
<dbReference type="PANTHER" id="PTHR33317:SF4">
    <property type="entry name" value="POLYNUCLEOTIDYL TRANSFERASE, RIBONUCLEASE H-LIKE SUPERFAMILY PROTEIN"/>
    <property type="match status" value="1"/>
</dbReference>
<dbReference type="GO" id="GO:0005829">
    <property type="term" value="C:cytosol"/>
    <property type="evidence" value="ECO:0007669"/>
    <property type="project" value="TreeGrafter"/>
</dbReference>
<dbReference type="NCBIfam" id="TIGR00250">
    <property type="entry name" value="RNAse_H_YqgF"/>
    <property type="match status" value="1"/>
</dbReference>
<dbReference type="EMBL" id="CP003789">
    <property type="protein sequence ID" value="AGA64973.1"/>
    <property type="molecule type" value="Genomic_DNA"/>
</dbReference>
<evidence type="ECO:0000256" key="1">
    <source>
        <dbReference type="ARBA" id="ARBA00022490"/>
    </source>
</evidence>
<dbReference type="GO" id="GO:0000967">
    <property type="term" value="P:rRNA 5'-end processing"/>
    <property type="evidence" value="ECO:0007669"/>
    <property type="project" value="UniProtKB-UniRule"/>
</dbReference>
<dbReference type="SMART" id="SM00732">
    <property type="entry name" value="YqgFc"/>
    <property type="match status" value="1"/>
</dbReference>
<dbReference type="RefSeq" id="WP_015273398.1">
    <property type="nucleotide sequence ID" value="NC_019907.1"/>
</dbReference>
<dbReference type="STRING" id="1215343.B488_09810"/>
<dbReference type="Gene3D" id="3.30.420.140">
    <property type="entry name" value="YqgF/RNase H-like domain"/>
    <property type="match status" value="1"/>
</dbReference>
<dbReference type="GO" id="GO:0004518">
    <property type="term" value="F:nuclease activity"/>
    <property type="evidence" value="ECO:0007669"/>
    <property type="project" value="UniProtKB-KW"/>
</dbReference>
<dbReference type="HAMAP" id="MF_00651">
    <property type="entry name" value="Nuclease_YqgF"/>
    <property type="match status" value="1"/>
</dbReference>
<keyword evidence="4 5" id="KW-0378">Hydrolase</keyword>
<evidence type="ECO:0000256" key="4">
    <source>
        <dbReference type="ARBA" id="ARBA00022801"/>
    </source>
</evidence>
<dbReference type="SUPFAM" id="SSF53098">
    <property type="entry name" value="Ribonuclease H-like"/>
    <property type="match status" value="1"/>
</dbReference>
<evidence type="ECO:0000259" key="6">
    <source>
        <dbReference type="SMART" id="SM00732"/>
    </source>
</evidence>
<feature type="domain" description="YqgF/RNase H-like" evidence="6">
    <location>
        <begin position="17"/>
        <end position="117"/>
    </location>
</feature>
<evidence type="ECO:0000313" key="8">
    <source>
        <dbReference type="Proteomes" id="UP000010799"/>
    </source>
</evidence>
<dbReference type="CDD" id="cd16964">
    <property type="entry name" value="YqgF"/>
    <property type="match status" value="1"/>
</dbReference>
<comment type="subcellular location">
    <subcellularLocation>
        <location evidence="5">Cytoplasm</location>
    </subcellularLocation>
</comment>
<dbReference type="KEGG" id="lcc:B488_09810"/>
<dbReference type="AlphaFoldDB" id="L0EWE6"/>
<proteinExistence type="inferred from homology"/>
<dbReference type="Proteomes" id="UP000010799">
    <property type="component" value="Chromosome"/>
</dbReference>
<dbReference type="EC" id="3.1.-.-" evidence="5"/>
<dbReference type="InterPro" id="IPR037027">
    <property type="entry name" value="YqgF/RNaseH-like_dom_sf"/>
</dbReference>
<evidence type="ECO:0000256" key="3">
    <source>
        <dbReference type="ARBA" id="ARBA00022722"/>
    </source>
</evidence>
<keyword evidence="2 5" id="KW-0690">Ribosome biogenesis</keyword>
<dbReference type="PATRIC" id="fig|1215343.11.peg.1009"/>
<dbReference type="PANTHER" id="PTHR33317">
    <property type="entry name" value="POLYNUCLEOTIDYL TRANSFERASE, RIBONUCLEASE H-LIKE SUPERFAMILY PROTEIN"/>
    <property type="match status" value="1"/>
</dbReference>
<evidence type="ECO:0000313" key="7">
    <source>
        <dbReference type="EMBL" id="AGA64973.1"/>
    </source>
</evidence>
<reference evidence="7 8" key="1">
    <citation type="journal article" date="2012" name="Stand. Genomic Sci.">
        <title>Complete genome sequence of Liberibacter crescens BT-1.</title>
        <authorList>
            <person name="Leonard M.T."/>
            <person name="Fagen J.R."/>
            <person name="Davis-Richardson A.G."/>
            <person name="Davis M.J."/>
            <person name="Triplett E.W."/>
        </authorList>
    </citation>
    <scope>NUCLEOTIDE SEQUENCE [LARGE SCALE GENOMIC DNA]</scope>
    <source>
        <strain evidence="7 8">BT-1</strain>
    </source>
</reference>
<organism evidence="7 8">
    <name type="scientific">Liberibacter crescens (strain BT-1)</name>
    <dbReference type="NCBI Taxonomy" id="1215343"/>
    <lineage>
        <taxon>Bacteria</taxon>
        <taxon>Pseudomonadati</taxon>
        <taxon>Pseudomonadota</taxon>
        <taxon>Alphaproteobacteria</taxon>
        <taxon>Hyphomicrobiales</taxon>
        <taxon>Rhizobiaceae</taxon>
        <taxon>Liberibacter</taxon>
    </lineage>
</organism>
<keyword evidence="1 5" id="KW-0963">Cytoplasm</keyword>
<dbReference type="InterPro" id="IPR012337">
    <property type="entry name" value="RNaseH-like_sf"/>
</dbReference>
<name>L0EWE6_LIBCB</name>
<comment type="function">
    <text evidence="5">Could be a nuclease involved in processing of the 5'-end of pre-16S rRNA.</text>
</comment>